<evidence type="ECO:0000313" key="2">
    <source>
        <dbReference type="EMBL" id="MBB3153996.1"/>
    </source>
</evidence>
<reference evidence="2 3" key="1">
    <citation type="submission" date="2020-08" db="EMBL/GenBank/DDBJ databases">
        <title>Genomic Encyclopedia of Type Strains, Phase III (KMG-III): the genomes of soil and plant-associated and newly described type strains.</title>
        <authorList>
            <person name="Whitman W."/>
        </authorList>
    </citation>
    <scope>NUCLEOTIDE SEQUENCE [LARGE SCALE GENOMIC DNA]</scope>
    <source>
        <strain evidence="2 3">CECT 8234</strain>
    </source>
</reference>
<protein>
    <recommendedName>
        <fullName evidence="1">AB hydrolase-1 domain-containing protein</fullName>
    </recommendedName>
</protein>
<feature type="domain" description="AB hydrolase-1" evidence="1">
    <location>
        <begin position="29"/>
        <end position="125"/>
    </location>
</feature>
<dbReference type="AlphaFoldDB" id="A0A7W5CA78"/>
<keyword evidence="3" id="KW-1185">Reference proteome</keyword>
<comment type="caution">
    <text evidence="2">The sequence shown here is derived from an EMBL/GenBank/DDBJ whole genome shotgun (WGS) entry which is preliminary data.</text>
</comment>
<dbReference type="InterPro" id="IPR000073">
    <property type="entry name" value="AB_hydrolase_1"/>
</dbReference>
<gene>
    <name evidence="2" type="ORF">FHS16_004072</name>
</gene>
<accession>A0A7W5CA78</accession>
<dbReference type="Gene3D" id="3.40.50.1820">
    <property type="entry name" value="alpha/beta hydrolase"/>
    <property type="match status" value="1"/>
</dbReference>
<dbReference type="Proteomes" id="UP000518605">
    <property type="component" value="Unassembled WGS sequence"/>
</dbReference>
<evidence type="ECO:0000259" key="1">
    <source>
        <dbReference type="Pfam" id="PF00561"/>
    </source>
</evidence>
<dbReference type="InterPro" id="IPR029058">
    <property type="entry name" value="AB_hydrolase_fold"/>
</dbReference>
<sequence length="238" mass="26816">MYISKHVTNGEIAIHYLDSVNNCDYAKSTLVVCPGLSETADEYIDLLEAVQPRRSVILSFRGRGESETPSFGYNLGEHVSDIEAVVQDAGLSHFHLFSYSRGVSYALGYALKHKSKVKSIMVGDYPPEHRAMDEEWPEDYIHNYLIPFNRTKQIRPEAVRGIQMESRQIELKGNFDMPVLVARGLLEGSLVADSDLERYKSMCLKLTVKEYAASGHALKGQDKVTFYNDIIAFIDSID</sequence>
<dbReference type="RefSeq" id="WP_183566617.1">
    <property type="nucleotide sequence ID" value="NZ_CBCSLB010000013.1"/>
</dbReference>
<organism evidence="2 3">
    <name type="scientific">Paenibacillus endophyticus</name>
    <dbReference type="NCBI Taxonomy" id="1294268"/>
    <lineage>
        <taxon>Bacteria</taxon>
        <taxon>Bacillati</taxon>
        <taxon>Bacillota</taxon>
        <taxon>Bacilli</taxon>
        <taxon>Bacillales</taxon>
        <taxon>Paenibacillaceae</taxon>
        <taxon>Paenibacillus</taxon>
    </lineage>
</organism>
<dbReference type="SUPFAM" id="SSF53474">
    <property type="entry name" value="alpha/beta-Hydrolases"/>
    <property type="match status" value="1"/>
</dbReference>
<name>A0A7W5CA78_9BACL</name>
<dbReference type="Pfam" id="PF00561">
    <property type="entry name" value="Abhydrolase_1"/>
    <property type="match status" value="1"/>
</dbReference>
<evidence type="ECO:0000313" key="3">
    <source>
        <dbReference type="Proteomes" id="UP000518605"/>
    </source>
</evidence>
<dbReference type="EMBL" id="JACHXW010000013">
    <property type="protein sequence ID" value="MBB3153996.1"/>
    <property type="molecule type" value="Genomic_DNA"/>
</dbReference>
<proteinExistence type="predicted"/>